<feature type="domain" description="ABC transmembrane type-1" evidence="14">
    <location>
        <begin position="863"/>
        <end position="1192"/>
    </location>
</feature>
<keyword evidence="8 12" id="KW-1133">Transmembrane helix</keyword>
<evidence type="ECO:0000256" key="8">
    <source>
        <dbReference type="ARBA" id="ARBA00022989"/>
    </source>
</evidence>
<feature type="compositionally biased region" description="Basic and acidic residues" evidence="11">
    <location>
        <begin position="737"/>
        <end position="751"/>
    </location>
</feature>
<reference evidence="16" key="1">
    <citation type="submission" date="2022-11" db="UniProtKB">
        <authorList>
            <consortium name="WormBaseParasite"/>
        </authorList>
    </citation>
    <scope>IDENTIFICATION</scope>
</reference>
<dbReference type="CDD" id="cd18603">
    <property type="entry name" value="ABC_6TM_MRP1_2_3_6_D2_like"/>
    <property type="match status" value="1"/>
</dbReference>
<keyword evidence="4 12" id="KW-0812">Transmembrane</keyword>
<evidence type="ECO:0000256" key="5">
    <source>
        <dbReference type="ARBA" id="ARBA00022737"/>
    </source>
</evidence>
<evidence type="ECO:0000259" key="13">
    <source>
        <dbReference type="PROSITE" id="PS50893"/>
    </source>
</evidence>
<name>A0A914CF00_9BILA</name>
<feature type="coiled-coil region" evidence="10">
    <location>
        <begin position="1180"/>
        <end position="1207"/>
    </location>
</feature>
<dbReference type="FunFam" id="3.40.50.300:FF:000074">
    <property type="entry name" value="Multidrug resistance-associated protein 5 isoform 1"/>
    <property type="match status" value="1"/>
</dbReference>
<evidence type="ECO:0000256" key="9">
    <source>
        <dbReference type="ARBA" id="ARBA00023136"/>
    </source>
</evidence>
<protein>
    <submittedName>
        <fullName evidence="16">Multidrug resistance-associated protein 1</fullName>
    </submittedName>
</protein>
<evidence type="ECO:0000256" key="1">
    <source>
        <dbReference type="ARBA" id="ARBA00004127"/>
    </source>
</evidence>
<dbReference type="CDD" id="cd03244">
    <property type="entry name" value="ABCC_MRP_domain2"/>
    <property type="match status" value="1"/>
</dbReference>
<dbReference type="PROSITE" id="PS00211">
    <property type="entry name" value="ABC_TRANSPORTER_1"/>
    <property type="match status" value="2"/>
</dbReference>
<dbReference type="PROSITE" id="PS50929">
    <property type="entry name" value="ABC_TM1F"/>
    <property type="match status" value="2"/>
</dbReference>
<dbReference type="Pfam" id="PF00005">
    <property type="entry name" value="ABC_tran"/>
    <property type="match status" value="2"/>
</dbReference>
<keyword evidence="9 12" id="KW-0472">Membrane</keyword>
<keyword evidence="7" id="KW-0067">ATP-binding</keyword>
<dbReference type="PROSITE" id="PS50893">
    <property type="entry name" value="ABC_TRANSPORTER_2"/>
    <property type="match status" value="2"/>
</dbReference>
<dbReference type="FunFam" id="1.20.1560.10:FF:000081">
    <property type="entry name" value="Protein CBG24505"/>
    <property type="match status" value="1"/>
</dbReference>
<dbReference type="Gene3D" id="1.20.1560.10">
    <property type="entry name" value="ABC transporter type 1, transmembrane domain"/>
    <property type="match status" value="3"/>
</dbReference>
<dbReference type="SUPFAM" id="SSF52540">
    <property type="entry name" value="P-loop containing nucleoside triphosphate hydrolases"/>
    <property type="match status" value="2"/>
</dbReference>
<feature type="domain" description="ABC transporter" evidence="13">
    <location>
        <begin position="1229"/>
        <end position="1449"/>
    </location>
</feature>
<comment type="similarity">
    <text evidence="2">Belongs to the ABC transporter superfamily. ABCC family. Conjugate transporter (TC 3.A.1.208) subfamily.</text>
</comment>
<evidence type="ECO:0000256" key="3">
    <source>
        <dbReference type="ARBA" id="ARBA00022448"/>
    </source>
</evidence>
<dbReference type="InterPro" id="IPR011527">
    <property type="entry name" value="ABC1_TM_dom"/>
</dbReference>
<feature type="transmembrane region" description="Helical" evidence="12">
    <location>
        <begin position="1049"/>
        <end position="1067"/>
    </location>
</feature>
<keyword evidence="3" id="KW-0813">Transport</keyword>
<dbReference type="InterPro" id="IPR036640">
    <property type="entry name" value="ABC1_TM_sf"/>
</dbReference>
<dbReference type="GO" id="GO:0016020">
    <property type="term" value="C:membrane"/>
    <property type="evidence" value="ECO:0007669"/>
    <property type="project" value="InterPro"/>
</dbReference>
<feature type="compositionally biased region" description="Basic residues" evidence="11">
    <location>
        <begin position="793"/>
        <end position="807"/>
    </location>
</feature>
<feature type="compositionally biased region" description="Acidic residues" evidence="11">
    <location>
        <begin position="767"/>
        <end position="777"/>
    </location>
</feature>
<dbReference type="Proteomes" id="UP000887540">
    <property type="component" value="Unplaced"/>
</dbReference>
<organism evidence="15 16">
    <name type="scientific">Acrobeloides nanus</name>
    <dbReference type="NCBI Taxonomy" id="290746"/>
    <lineage>
        <taxon>Eukaryota</taxon>
        <taxon>Metazoa</taxon>
        <taxon>Ecdysozoa</taxon>
        <taxon>Nematoda</taxon>
        <taxon>Chromadorea</taxon>
        <taxon>Rhabditida</taxon>
        <taxon>Tylenchina</taxon>
        <taxon>Cephalobomorpha</taxon>
        <taxon>Cephaloboidea</taxon>
        <taxon>Cephalobidae</taxon>
        <taxon>Acrobeloides</taxon>
    </lineage>
</organism>
<dbReference type="InterPro" id="IPR050173">
    <property type="entry name" value="ABC_transporter_C-like"/>
</dbReference>
<proteinExistence type="inferred from homology"/>
<feature type="transmembrane region" description="Helical" evidence="12">
    <location>
        <begin position="1159"/>
        <end position="1184"/>
    </location>
</feature>
<dbReference type="PANTHER" id="PTHR24223:SF434">
    <property type="entry name" value="MULTIDRUG RESISTANCE PROTEIN MRP-7"/>
    <property type="match status" value="1"/>
</dbReference>
<feature type="transmembrane region" description="Helical" evidence="12">
    <location>
        <begin position="432"/>
        <end position="448"/>
    </location>
</feature>
<feature type="domain" description="ABC transmembrane type-1" evidence="14">
    <location>
        <begin position="181"/>
        <end position="464"/>
    </location>
</feature>
<feature type="compositionally biased region" description="Polar residues" evidence="11">
    <location>
        <begin position="778"/>
        <end position="791"/>
    </location>
</feature>
<feature type="transmembrane region" description="Helical" evidence="12">
    <location>
        <begin position="406"/>
        <end position="426"/>
    </location>
</feature>
<dbReference type="GO" id="GO:0012505">
    <property type="term" value="C:endomembrane system"/>
    <property type="evidence" value="ECO:0007669"/>
    <property type="project" value="UniProtKB-SubCell"/>
</dbReference>
<keyword evidence="6" id="KW-0547">Nucleotide-binding</keyword>
<feature type="region of interest" description="Disordered" evidence="11">
    <location>
        <begin position="737"/>
        <end position="833"/>
    </location>
</feature>
<feature type="transmembrane region" description="Helical" evidence="12">
    <location>
        <begin position="219"/>
        <end position="241"/>
    </location>
</feature>
<dbReference type="SUPFAM" id="SSF90123">
    <property type="entry name" value="ABC transporter transmembrane region"/>
    <property type="match status" value="3"/>
</dbReference>
<dbReference type="GO" id="GO:0005524">
    <property type="term" value="F:ATP binding"/>
    <property type="evidence" value="ECO:0007669"/>
    <property type="project" value="UniProtKB-KW"/>
</dbReference>
<dbReference type="Gene3D" id="3.40.50.300">
    <property type="entry name" value="P-loop containing nucleotide triphosphate hydrolases"/>
    <property type="match status" value="2"/>
</dbReference>
<evidence type="ECO:0000256" key="2">
    <source>
        <dbReference type="ARBA" id="ARBA00009726"/>
    </source>
</evidence>
<evidence type="ECO:0000256" key="10">
    <source>
        <dbReference type="SAM" id="Coils"/>
    </source>
</evidence>
<feature type="transmembrane region" description="Helical" evidence="12">
    <location>
        <begin position="855"/>
        <end position="874"/>
    </location>
</feature>
<feature type="domain" description="ABC transporter" evidence="13">
    <location>
        <begin position="499"/>
        <end position="733"/>
    </location>
</feature>
<keyword evidence="15" id="KW-1185">Reference proteome</keyword>
<keyword evidence="5" id="KW-0677">Repeat</keyword>
<feature type="transmembrane region" description="Helical" evidence="12">
    <location>
        <begin position="298"/>
        <end position="315"/>
    </location>
</feature>
<dbReference type="InterPro" id="IPR003593">
    <property type="entry name" value="AAA+_ATPase"/>
</dbReference>
<sequence>MYAWIQKASDKKIDDLDYARCYAYYIWYSCIVLQTIAQCWADPRSESDKASGKRSSELDSSFMNRLTLWWFTPLPVLGARKDLEVKDLFDLNEGNTSGYLVPIWEKYWIPTIEQYYERKRQLLAQIKKSHVQNGKHANGNGVFHEKEVEATQQLSPEEQLKKLKPPSVVYNLFKMFKYELFTAFLIKAVADVIQFANPFLLNELINFVSQEHAPLWKGIAYAIGMFAASELRSFMVNYYFYIMFRMGVKIQTTLTAAVYKKTLKLSNNARKERTVGEIVNIMAIDIERFQMITSQIQQYWSAPFQCTLALIYLFYTLGYSAAPGVFVMSLFLPLNIWVSMWVRGWQIKQMKLKDERAKMCNELLNGIKVVKLYAWEIPMKEMIEKIRKQELMCILKSSLVRMSVDLFNWSSPFLVGFFSFLTYTLTDQKNHILTPQIAFVSLTLFSMLRSPMTMIGMLIQQTVQAVVSNKRMKEFLVAEEVDENAIDRTPNSAGAQYPIEAKNANFSWDVSHDVADGEEDLGVGSLRDINFEAPRQNLIAVVGRVGSGKSSLLSALLGEMEKLRGYVGVRGNLAYVPQQPWIQNLTLKENILFGRPFQKTFYDKVIDACALRPDLAILPQGDMTEIGEKGINLSGGQKARVSLARAVYQNYDVYLLDDPLSAVDSHVGKHIFDKVIGPNGMLRNKTRLLVTHGITFLKHSDMVVHIDAGKIVEIGTYQELMKSEGRFAKLIEDAKHEKQEKKRRESEHPAEIDAVSTDSSEATEKLELEDETNDYDDSTISVSEQMSTVSTLARKRSMKRSSSRKSSIRPTSMSPPKELGKEDLQKPSDEKKLIQKEKVETGRVKMGVYQQYAQAATYFWSSIFVFAYVVYAGLQLARSVWLSDWADDNDKTKHITHKMGVGERLSIYAAYGFGESLFLGFSMVGMIFGALRASRNLHGPVLLNILRSPMSFFDTTPVGRILNRFGKDIDVVDTLIPMNFRGFIFCIVNDIEVVDNVIPSDIDSFIFCIVNDIDVVDTLIPMNFRYFIMCIVNMTSTLIMIIIATPIFAAVVIPLAFIYMFSLRYYVPTSRQLKRLEGISRSPIYSHFGETIQGASSIRAFGRTEDFVNKLNEKVDHFVRVKYLNLISNRWLAVRLEFVGNCVVLFAALFGALCHQWGWISSAGLIGLSVSYALTITEVLNFAVRQVSELETNIVSVERLKEYAETEVEAPWRVPGKDVPKGWPQRGQVQLAQYATRYRSGLELVIKNISADIKPGEKIGIVGRTGAAAEGKIVIDDVVISEIGLHDLRSNLTIIPQDPVLFSGSLRFNLDPFNRYTDDEIWLALELAHLKSFASSLANGLSHVISEGGDNISVGQRQLVCLARALLRRSKILILDEATAAVDLATDALIQETIRKEFKHSTVLTIAHRLNTILDYDRVLVLDKGEIIEFDSPQNLLADKTSIFAAMAADAKLDSANQ</sequence>
<dbReference type="FunFam" id="3.40.50.300:FF:000997">
    <property type="entry name" value="Multidrug resistance-associated protein 1"/>
    <property type="match status" value="1"/>
</dbReference>
<dbReference type="CDD" id="cd18595">
    <property type="entry name" value="ABC_6TM_MRP1_2_3_6_D1_like"/>
    <property type="match status" value="1"/>
</dbReference>
<evidence type="ECO:0000256" key="12">
    <source>
        <dbReference type="SAM" id="Phobius"/>
    </source>
</evidence>
<evidence type="ECO:0000313" key="16">
    <source>
        <dbReference type="WBParaSite" id="ACRNAN_Path_926.g3573.t3"/>
    </source>
</evidence>
<evidence type="ECO:0000259" key="14">
    <source>
        <dbReference type="PROSITE" id="PS50929"/>
    </source>
</evidence>
<evidence type="ECO:0000256" key="11">
    <source>
        <dbReference type="SAM" id="MobiDB-lite"/>
    </source>
</evidence>
<evidence type="ECO:0000313" key="15">
    <source>
        <dbReference type="Proteomes" id="UP000887540"/>
    </source>
</evidence>
<dbReference type="GO" id="GO:0140359">
    <property type="term" value="F:ABC-type transporter activity"/>
    <property type="evidence" value="ECO:0007669"/>
    <property type="project" value="InterPro"/>
</dbReference>
<accession>A0A914CF00</accession>
<dbReference type="Pfam" id="PF00664">
    <property type="entry name" value="ABC_membrane"/>
    <property type="match status" value="3"/>
</dbReference>
<feature type="transmembrane region" description="Helical" evidence="12">
    <location>
        <begin position="321"/>
        <end position="342"/>
    </location>
</feature>
<feature type="transmembrane region" description="Helical" evidence="12">
    <location>
        <begin position="908"/>
        <end position="931"/>
    </location>
</feature>
<dbReference type="WBParaSite" id="ACRNAN_Path_926.g3573.t3">
    <property type="protein sequence ID" value="ACRNAN_Path_926.g3573.t3"/>
    <property type="gene ID" value="ACRNAN_Path_926.g3573"/>
</dbReference>
<evidence type="ECO:0000256" key="6">
    <source>
        <dbReference type="ARBA" id="ARBA00022741"/>
    </source>
</evidence>
<dbReference type="GO" id="GO:0016887">
    <property type="term" value="F:ATP hydrolysis activity"/>
    <property type="evidence" value="ECO:0007669"/>
    <property type="project" value="InterPro"/>
</dbReference>
<keyword evidence="10" id="KW-0175">Coiled coil</keyword>
<dbReference type="PANTHER" id="PTHR24223">
    <property type="entry name" value="ATP-BINDING CASSETTE SUB-FAMILY C"/>
    <property type="match status" value="1"/>
</dbReference>
<dbReference type="CDD" id="cd03250">
    <property type="entry name" value="ABCC_MRP_domain1"/>
    <property type="match status" value="1"/>
</dbReference>
<dbReference type="SMART" id="SM00382">
    <property type="entry name" value="AAA"/>
    <property type="match status" value="2"/>
</dbReference>
<evidence type="ECO:0000256" key="4">
    <source>
        <dbReference type="ARBA" id="ARBA00022692"/>
    </source>
</evidence>
<comment type="subcellular location">
    <subcellularLocation>
        <location evidence="1">Endomembrane system</location>
        <topology evidence="1">Multi-pass membrane protein</topology>
    </subcellularLocation>
</comment>
<evidence type="ECO:0000256" key="7">
    <source>
        <dbReference type="ARBA" id="ARBA00022840"/>
    </source>
</evidence>
<dbReference type="FunFam" id="1.20.1560.10:FF:000010">
    <property type="entry name" value="Multidrug resistance-associated ABC transporter"/>
    <property type="match status" value="1"/>
</dbReference>
<feature type="transmembrane region" description="Helical" evidence="12">
    <location>
        <begin position="180"/>
        <end position="199"/>
    </location>
</feature>
<dbReference type="InterPro" id="IPR027417">
    <property type="entry name" value="P-loop_NTPase"/>
</dbReference>
<dbReference type="InterPro" id="IPR017871">
    <property type="entry name" value="ABC_transporter-like_CS"/>
</dbReference>
<feature type="transmembrane region" description="Helical" evidence="12">
    <location>
        <begin position="1132"/>
        <end position="1153"/>
    </location>
</feature>
<dbReference type="InterPro" id="IPR003439">
    <property type="entry name" value="ABC_transporter-like_ATP-bd"/>
</dbReference>
<feature type="compositionally biased region" description="Basic and acidic residues" evidence="11">
    <location>
        <begin position="818"/>
        <end position="833"/>
    </location>
</feature>